<dbReference type="EMBL" id="AP025226">
    <property type="protein sequence ID" value="BDB99588.1"/>
    <property type="molecule type" value="Genomic_DNA"/>
</dbReference>
<reference evidence="1 2" key="1">
    <citation type="journal article" date="2022" name="Microbiol. Resour. Announc.">
        <title>Complete Genome Sequence of the Hyperthermophilic and Acidophilic Archaeon Saccharolobus caldissimus Strain HS-3T.</title>
        <authorList>
            <person name="Sakai H.D."/>
            <person name="Kurosawa N."/>
        </authorList>
    </citation>
    <scope>NUCLEOTIDE SEQUENCE [LARGE SCALE GENOMIC DNA]</scope>
    <source>
        <strain evidence="1 2">JCM32116</strain>
    </source>
</reference>
<name>A0AAQ4CUV7_9CREN</name>
<organism evidence="1 2">
    <name type="scientific">Saccharolobus caldissimus</name>
    <dbReference type="NCBI Taxonomy" id="1702097"/>
    <lineage>
        <taxon>Archaea</taxon>
        <taxon>Thermoproteota</taxon>
        <taxon>Thermoprotei</taxon>
        <taxon>Sulfolobales</taxon>
        <taxon>Sulfolobaceae</taxon>
        <taxon>Saccharolobus</taxon>
    </lineage>
</organism>
<dbReference type="AlphaFoldDB" id="A0AAQ4CUV7"/>
<sequence length="70" mass="8280">MITKYLEHLAQESRLKVIKTCIIHELVSLTIDKNLDLINIDNLVQKCRKHEKGIEDDCKEIYDLFYGFNI</sequence>
<evidence type="ECO:0000313" key="1">
    <source>
        <dbReference type="EMBL" id="BDB99588.1"/>
    </source>
</evidence>
<dbReference type="Proteomes" id="UP001319921">
    <property type="component" value="Chromosome"/>
</dbReference>
<accession>A0AAQ4CUV7</accession>
<evidence type="ECO:0000313" key="2">
    <source>
        <dbReference type="Proteomes" id="UP001319921"/>
    </source>
</evidence>
<protein>
    <submittedName>
        <fullName evidence="1">Uncharacterized protein</fullName>
    </submittedName>
</protein>
<gene>
    <name evidence="1" type="ORF">SACC_26050</name>
</gene>
<keyword evidence="2" id="KW-1185">Reference proteome</keyword>
<dbReference type="GeneID" id="68867322"/>
<dbReference type="RefSeq" id="WP_229569973.1">
    <property type="nucleotide sequence ID" value="NZ_AP025226.1"/>
</dbReference>
<dbReference type="KEGG" id="scas:SACC_26050"/>
<proteinExistence type="predicted"/>